<reference evidence="2" key="1">
    <citation type="submission" date="2022-11" db="UniProtKB">
        <authorList>
            <consortium name="WormBaseParasite"/>
        </authorList>
    </citation>
    <scope>IDENTIFICATION</scope>
</reference>
<evidence type="ECO:0000313" key="2">
    <source>
        <dbReference type="WBParaSite" id="ES5_v2.g13103.t1"/>
    </source>
</evidence>
<sequence>MRLNEEISSSIDNLLETVKNEALANEDIQLVIKLIIVAIIIHLIFSTIVLIYIAVSCYVMIYKQKVFSKDYIPPNQSSSKPYLKDMEISDQFLRKDKE</sequence>
<proteinExistence type="predicted"/>
<evidence type="ECO:0000313" key="1">
    <source>
        <dbReference type="Proteomes" id="UP000887579"/>
    </source>
</evidence>
<accession>A0AC34F749</accession>
<organism evidence="1 2">
    <name type="scientific">Panagrolaimus sp. ES5</name>
    <dbReference type="NCBI Taxonomy" id="591445"/>
    <lineage>
        <taxon>Eukaryota</taxon>
        <taxon>Metazoa</taxon>
        <taxon>Ecdysozoa</taxon>
        <taxon>Nematoda</taxon>
        <taxon>Chromadorea</taxon>
        <taxon>Rhabditida</taxon>
        <taxon>Tylenchina</taxon>
        <taxon>Panagrolaimomorpha</taxon>
        <taxon>Panagrolaimoidea</taxon>
        <taxon>Panagrolaimidae</taxon>
        <taxon>Panagrolaimus</taxon>
    </lineage>
</organism>
<dbReference type="WBParaSite" id="ES5_v2.g13103.t1">
    <property type="protein sequence ID" value="ES5_v2.g13103.t1"/>
    <property type="gene ID" value="ES5_v2.g13103"/>
</dbReference>
<dbReference type="Proteomes" id="UP000887579">
    <property type="component" value="Unplaced"/>
</dbReference>
<protein>
    <submittedName>
        <fullName evidence="2">Uncharacterized protein</fullName>
    </submittedName>
</protein>
<name>A0AC34F749_9BILA</name>